<dbReference type="InterPro" id="IPR028190">
    <property type="entry name" value="Ntox21"/>
</dbReference>
<evidence type="ECO:0000256" key="1">
    <source>
        <dbReference type="SAM" id="MobiDB-lite"/>
    </source>
</evidence>
<dbReference type="InterPro" id="IPR038181">
    <property type="entry name" value="Ntox21_sf"/>
</dbReference>
<comment type="caution">
    <text evidence="3">The sequence shown here is derived from an EMBL/GenBank/DDBJ whole genome shotgun (WGS) entry which is preliminary data.</text>
</comment>
<keyword evidence="4" id="KW-1185">Reference proteome</keyword>
<evidence type="ECO:0000259" key="2">
    <source>
        <dbReference type="Pfam" id="PF15526"/>
    </source>
</evidence>
<proteinExistence type="predicted"/>
<protein>
    <recommendedName>
        <fullName evidence="2">Novel toxin 21 domain-containing protein</fullName>
    </recommendedName>
</protein>
<feature type="domain" description="Novel toxin 21" evidence="2">
    <location>
        <begin position="8"/>
        <end position="75"/>
    </location>
</feature>
<dbReference type="Pfam" id="PF15526">
    <property type="entry name" value="Ntox21"/>
    <property type="match status" value="1"/>
</dbReference>
<organism evidence="3 4">
    <name type="scientific">Shewanella sairae</name>
    <dbReference type="NCBI Taxonomy" id="190310"/>
    <lineage>
        <taxon>Bacteria</taxon>
        <taxon>Pseudomonadati</taxon>
        <taxon>Pseudomonadota</taxon>
        <taxon>Gammaproteobacteria</taxon>
        <taxon>Alteromonadales</taxon>
        <taxon>Shewanellaceae</taxon>
        <taxon>Shewanella</taxon>
    </lineage>
</organism>
<evidence type="ECO:0000313" key="3">
    <source>
        <dbReference type="EMBL" id="GIU52752.1"/>
    </source>
</evidence>
<dbReference type="CDD" id="cd20685">
    <property type="entry name" value="CdiA-CT_Ecl_RNase-like"/>
    <property type="match status" value="1"/>
</dbReference>
<gene>
    <name evidence="3" type="ORF">TUM4438_46170</name>
</gene>
<accession>A0ABQ4PRZ9</accession>
<reference evidence="3" key="1">
    <citation type="submission" date="2021-05" db="EMBL/GenBank/DDBJ databases">
        <title>Molecular characterization for Shewanella algae harboring chromosomal blaOXA-55-like strains isolated from clinical and environment sample.</title>
        <authorList>
            <person name="Ohama Y."/>
            <person name="Aoki K."/>
            <person name="Harada S."/>
            <person name="Moriya K."/>
            <person name="Ishii Y."/>
            <person name="Tateda K."/>
        </authorList>
    </citation>
    <scope>NUCLEOTIDE SEQUENCE</scope>
    <source>
        <strain evidence="3">JCM 11563</strain>
    </source>
</reference>
<sequence>MIAYAQQANKLGYKEVKGVKSQGEKVFKNKNNSPNFITRDRDGHKGGAFKGADSVKNLGRKDTRSGTYDKVLKRIDE</sequence>
<dbReference type="Proteomes" id="UP000887104">
    <property type="component" value="Unassembled WGS sequence"/>
</dbReference>
<dbReference type="Gene3D" id="3.10.380.20">
    <property type="entry name" value="Novel toxin 21 (CdiA), C-terminal domain"/>
    <property type="match status" value="1"/>
</dbReference>
<dbReference type="RefSeq" id="WP_246616306.1">
    <property type="nucleotide sequence ID" value="NZ_BPEY01000227.1"/>
</dbReference>
<feature type="region of interest" description="Disordered" evidence="1">
    <location>
        <begin position="26"/>
        <end position="63"/>
    </location>
</feature>
<dbReference type="EMBL" id="BPEY01000227">
    <property type="protein sequence ID" value="GIU52752.1"/>
    <property type="molecule type" value="Genomic_DNA"/>
</dbReference>
<name>A0ABQ4PRZ9_9GAMM</name>
<evidence type="ECO:0000313" key="4">
    <source>
        <dbReference type="Proteomes" id="UP000887104"/>
    </source>
</evidence>